<keyword evidence="11" id="KW-1185">Reference proteome</keyword>
<feature type="transmembrane region" description="Helical" evidence="9">
    <location>
        <begin position="41"/>
        <end position="59"/>
    </location>
</feature>
<organism evidence="10 11">
    <name type="scientific">Rhizophlyctis rosea</name>
    <dbReference type="NCBI Taxonomy" id="64517"/>
    <lineage>
        <taxon>Eukaryota</taxon>
        <taxon>Fungi</taxon>
        <taxon>Fungi incertae sedis</taxon>
        <taxon>Chytridiomycota</taxon>
        <taxon>Chytridiomycota incertae sedis</taxon>
        <taxon>Chytridiomycetes</taxon>
        <taxon>Rhizophlyctidales</taxon>
        <taxon>Rhizophlyctidaceae</taxon>
        <taxon>Rhizophlyctis</taxon>
    </lineage>
</organism>
<comment type="caution">
    <text evidence="10">The sequence shown here is derived from an EMBL/GenBank/DDBJ whole genome shotgun (WGS) entry which is preliminary data.</text>
</comment>
<dbReference type="PANTHER" id="PTHR13202">
    <property type="entry name" value="MICROSOMAL SIGNAL PEPTIDASE 12 KDA SUBUNIT"/>
    <property type="match status" value="1"/>
</dbReference>
<keyword evidence="5" id="KW-0256">Endoplasmic reticulum</keyword>
<protein>
    <recommendedName>
        <fullName evidence="3">Signal peptidase complex subunit 1</fullName>
    </recommendedName>
</protein>
<evidence type="ECO:0000313" key="11">
    <source>
        <dbReference type="Proteomes" id="UP001212841"/>
    </source>
</evidence>
<dbReference type="AlphaFoldDB" id="A0AAD5SIV0"/>
<dbReference type="Pfam" id="PF06645">
    <property type="entry name" value="SPC12"/>
    <property type="match status" value="1"/>
</dbReference>
<dbReference type="InterPro" id="IPR009542">
    <property type="entry name" value="Spc1/SPCS1"/>
</dbReference>
<dbReference type="Proteomes" id="UP001212841">
    <property type="component" value="Unassembled WGS sequence"/>
</dbReference>
<comment type="subcellular location">
    <subcellularLocation>
        <location evidence="1">Endoplasmic reticulum membrane</location>
        <topology evidence="1">Multi-pass membrane protein</topology>
    </subcellularLocation>
</comment>
<comment type="similarity">
    <text evidence="2">Belongs to the SPCS1 family.</text>
</comment>
<evidence type="ECO:0000256" key="1">
    <source>
        <dbReference type="ARBA" id="ARBA00004477"/>
    </source>
</evidence>
<dbReference type="EMBL" id="JADGJD010000055">
    <property type="protein sequence ID" value="KAJ3055875.1"/>
    <property type="molecule type" value="Genomic_DNA"/>
</dbReference>
<name>A0AAD5SIV0_9FUNG</name>
<evidence type="ECO:0000256" key="9">
    <source>
        <dbReference type="SAM" id="Phobius"/>
    </source>
</evidence>
<dbReference type="GO" id="GO:0045047">
    <property type="term" value="P:protein targeting to ER"/>
    <property type="evidence" value="ECO:0007669"/>
    <property type="project" value="TreeGrafter"/>
</dbReference>
<proteinExistence type="inferred from homology"/>
<evidence type="ECO:0000256" key="3">
    <source>
        <dbReference type="ARBA" id="ARBA00017059"/>
    </source>
</evidence>
<evidence type="ECO:0000256" key="7">
    <source>
        <dbReference type="ARBA" id="ARBA00023136"/>
    </source>
</evidence>
<keyword evidence="6 9" id="KW-1133">Transmembrane helix</keyword>
<evidence type="ECO:0000313" key="10">
    <source>
        <dbReference type="EMBL" id="KAJ3055875.1"/>
    </source>
</evidence>
<dbReference type="GO" id="GO:0005787">
    <property type="term" value="C:signal peptidase complex"/>
    <property type="evidence" value="ECO:0007669"/>
    <property type="project" value="InterPro"/>
</dbReference>
<evidence type="ECO:0000256" key="6">
    <source>
        <dbReference type="ARBA" id="ARBA00022989"/>
    </source>
</evidence>
<sequence>MLANKGIIVRVAFHICERPHCQLTAISLQDFEGQKIADRNLQILLSLSGVVAFFIGLFLQDLKATLLILGAGVIITGLGIIPPWPRYNQKPVAWLSKRSVAKVGSDDEDEDGEEEEAAESQSLLARIGRILF</sequence>
<keyword evidence="4 9" id="KW-0812">Transmembrane</keyword>
<dbReference type="PANTHER" id="PTHR13202:SF0">
    <property type="entry name" value="SIGNAL PEPTIDASE COMPLEX SUBUNIT 1"/>
    <property type="match status" value="1"/>
</dbReference>
<reference evidence="10" key="1">
    <citation type="submission" date="2020-05" db="EMBL/GenBank/DDBJ databases">
        <title>Phylogenomic resolution of chytrid fungi.</title>
        <authorList>
            <person name="Stajich J.E."/>
            <person name="Amses K."/>
            <person name="Simmons R."/>
            <person name="Seto K."/>
            <person name="Myers J."/>
            <person name="Bonds A."/>
            <person name="Quandt C.A."/>
            <person name="Barry K."/>
            <person name="Liu P."/>
            <person name="Grigoriev I."/>
            <person name="Longcore J.E."/>
            <person name="James T.Y."/>
        </authorList>
    </citation>
    <scope>NUCLEOTIDE SEQUENCE</scope>
    <source>
        <strain evidence="10">JEL0318</strain>
    </source>
</reference>
<evidence type="ECO:0000256" key="4">
    <source>
        <dbReference type="ARBA" id="ARBA00022692"/>
    </source>
</evidence>
<evidence type="ECO:0000256" key="2">
    <source>
        <dbReference type="ARBA" id="ARBA00005245"/>
    </source>
</evidence>
<evidence type="ECO:0000256" key="8">
    <source>
        <dbReference type="ARBA" id="ARBA00045204"/>
    </source>
</evidence>
<feature type="transmembrane region" description="Helical" evidence="9">
    <location>
        <begin position="65"/>
        <end position="84"/>
    </location>
</feature>
<keyword evidence="7 9" id="KW-0472">Membrane</keyword>
<gene>
    <name evidence="10" type="ORF">HK097_008872</name>
</gene>
<evidence type="ECO:0000256" key="5">
    <source>
        <dbReference type="ARBA" id="ARBA00022824"/>
    </source>
</evidence>
<accession>A0AAD5SIV0</accession>
<comment type="function">
    <text evidence="8">Component of the signal peptidase complex (SPC) which catalyzes the cleavage of N-terminal signal sequences from nascent proteins as they are translocated into the lumen of the endoplasmic reticulum. Dispensable for SPC enzymatic activity.</text>
</comment>
<dbReference type="GO" id="GO:0006465">
    <property type="term" value="P:signal peptide processing"/>
    <property type="evidence" value="ECO:0007669"/>
    <property type="project" value="InterPro"/>
</dbReference>